<dbReference type="GO" id="GO:0005576">
    <property type="term" value="C:extracellular region"/>
    <property type="evidence" value="ECO:0007669"/>
    <property type="project" value="InterPro"/>
</dbReference>
<organism evidence="9 10">
    <name type="scientific">Lingula anatina</name>
    <name type="common">Brachiopod</name>
    <name type="synonym">Lingula unguis</name>
    <dbReference type="NCBI Taxonomy" id="7574"/>
    <lineage>
        <taxon>Eukaryota</taxon>
        <taxon>Metazoa</taxon>
        <taxon>Spiralia</taxon>
        <taxon>Lophotrochozoa</taxon>
        <taxon>Brachiopoda</taxon>
        <taxon>Linguliformea</taxon>
        <taxon>Lingulata</taxon>
        <taxon>Lingulida</taxon>
        <taxon>Linguloidea</taxon>
        <taxon>Lingulidae</taxon>
        <taxon>Lingula</taxon>
    </lineage>
</organism>
<dbReference type="OMA" id="ICAPPGH"/>
<feature type="chain" id="PRO_5010291718" evidence="7">
    <location>
        <begin position="24"/>
        <end position="236"/>
    </location>
</feature>
<dbReference type="AlphaFoldDB" id="A0A1S3IAE9"/>
<accession>A0A1S3IAE9</accession>
<evidence type="ECO:0000256" key="6">
    <source>
        <dbReference type="SAM" id="MobiDB-lite"/>
    </source>
</evidence>
<dbReference type="Pfam" id="PF01607">
    <property type="entry name" value="CBM_14"/>
    <property type="match status" value="2"/>
</dbReference>
<evidence type="ECO:0000313" key="10">
    <source>
        <dbReference type="RefSeq" id="XP_013394384.1"/>
    </source>
</evidence>
<dbReference type="SMART" id="SM00494">
    <property type="entry name" value="ChtBD2"/>
    <property type="match status" value="2"/>
</dbReference>
<evidence type="ECO:0000256" key="2">
    <source>
        <dbReference type="ARBA" id="ARBA00022729"/>
    </source>
</evidence>
<dbReference type="InterPro" id="IPR036508">
    <property type="entry name" value="Chitin-bd_dom_sf"/>
</dbReference>
<dbReference type="PANTHER" id="PTHR23301">
    <property type="entry name" value="CHITIN BINDING PERITROPHIN-A"/>
    <property type="match status" value="1"/>
</dbReference>
<evidence type="ECO:0000259" key="8">
    <source>
        <dbReference type="PROSITE" id="PS50940"/>
    </source>
</evidence>
<evidence type="ECO:0000256" key="4">
    <source>
        <dbReference type="ARBA" id="ARBA00023157"/>
    </source>
</evidence>
<keyword evidence="3" id="KW-0677">Repeat</keyword>
<evidence type="ECO:0000256" key="7">
    <source>
        <dbReference type="SAM" id="SignalP"/>
    </source>
</evidence>
<evidence type="ECO:0000256" key="3">
    <source>
        <dbReference type="ARBA" id="ARBA00022737"/>
    </source>
</evidence>
<dbReference type="Gene3D" id="2.170.140.10">
    <property type="entry name" value="Chitin binding domain"/>
    <property type="match status" value="2"/>
</dbReference>
<feature type="region of interest" description="Disordered" evidence="6">
    <location>
        <begin position="180"/>
        <end position="207"/>
    </location>
</feature>
<dbReference type="OrthoDB" id="6160907at2759"/>
<dbReference type="InterPro" id="IPR002557">
    <property type="entry name" value="Chitin-bd_dom"/>
</dbReference>
<dbReference type="GO" id="GO:0008061">
    <property type="term" value="F:chitin binding"/>
    <property type="evidence" value="ECO:0007669"/>
    <property type="project" value="UniProtKB-KW"/>
</dbReference>
<evidence type="ECO:0000256" key="1">
    <source>
        <dbReference type="ARBA" id="ARBA00022669"/>
    </source>
</evidence>
<feature type="signal peptide" evidence="7">
    <location>
        <begin position="1"/>
        <end position="23"/>
    </location>
</feature>
<dbReference type="PANTHER" id="PTHR23301:SF0">
    <property type="entry name" value="CHITIN-BINDING TYPE-2 DOMAIN-CONTAINING PROTEIN-RELATED"/>
    <property type="match status" value="1"/>
</dbReference>
<gene>
    <name evidence="10" type="primary">LOC106161854</name>
</gene>
<reference evidence="10" key="1">
    <citation type="submission" date="2025-08" db="UniProtKB">
        <authorList>
            <consortium name="RefSeq"/>
        </authorList>
    </citation>
    <scope>IDENTIFICATION</scope>
    <source>
        <tissue evidence="10">Gonads</tissue>
    </source>
</reference>
<dbReference type="GeneID" id="106161854"/>
<sequence length="236" mass="25708">MKFSGEILACLFVLGLIALPASTFECPKKRSGLFRDPEDCGKFYQCYKGLRSFRLNCPAGLHFNNRNKRCDYPKKARCQTQVPVVTTQNTPFSGTPKFTCPKPFGLYPDAYNCSRFYQCSYSKAFIKVCPFQLQFNARLHVCDFAESAGCVALSTTTSTTAQTTPSITAADTTVTNGPTDAISTNTVADSTKAATTEAPVTSSEVTQSSVSRNTVSNTTKATQTTVSSNTKNVYFN</sequence>
<dbReference type="Proteomes" id="UP000085678">
    <property type="component" value="Unplaced"/>
</dbReference>
<evidence type="ECO:0000313" key="9">
    <source>
        <dbReference type="Proteomes" id="UP000085678"/>
    </source>
</evidence>
<evidence type="ECO:0000256" key="5">
    <source>
        <dbReference type="ARBA" id="ARBA00023180"/>
    </source>
</evidence>
<dbReference type="SUPFAM" id="SSF57625">
    <property type="entry name" value="Invertebrate chitin-binding proteins"/>
    <property type="match status" value="2"/>
</dbReference>
<protein>
    <submittedName>
        <fullName evidence="10">Chitin-binding domain protein cbd-1</fullName>
    </submittedName>
</protein>
<dbReference type="InterPro" id="IPR051940">
    <property type="entry name" value="Chitin_bind-dev_reg"/>
</dbReference>
<keyword evidence="2 7" id="KW-0732">Signal</keyword>
<keyword evidence="5" id="KW-0325">Glycoprotein</keyword>
<dbReference type="PROSITE" id="PS50940">
    <property type="entry name" value="CHIT_BIND_II"/>
    <property type="match status" value="2"/>
</dbReference>
<keyword evidence="1" id="KW-0147">Chitin-binding</keyword>
<keyword evidence="9" id="KW-1185">Reference proteome</keyword>
<dbReference type="KEGG" id="lak:106161854"/>
<name>A0A1S3IAE9_LINAN</name>
<dbReference type="STRING" id="7574.A0A1S3IAE9"/>
<dbReference type="InParanoid" id="A0A1S3IAE9"/>
<proteinExistence type="predicted"/>
<keyword evidence="4" id="KW-1015">Disulfide bond</keyword>
<feature type="domain" description="Chitin-binding type-2" evidence="8">
    <location>
        <begin position="97"/>
        <end position="152"/>
    </location>
</feature>
<feature type="compositionally biased region" description="Polar residues" evidence="6">
    <location>
        <begin position="180"/>
        <end position="194"/>
    </location>
</feature>
<dbReference type="RefSeq" id="XP_013394384.1">
    <property type="nucleotide sequence ID" value="XM_013538930.1"/>
</dbReference>
<feature type="domain" description="Chitin-binding type-2" evidence="8">
    <location>
        <begin position="23"/>
        <end position="80"/>
    </location>
</feature>